<gene>
    <name evidence="1" type="ORF">HW532_16510</name>
</gene>
<proteinExistence type="predicted"/>
<dbReference type="RefSeq" id="WP_213161521.1">
    <property type="nucleotide sequence ID" value="NZ_CP058214.1"/>
</dbReference>
<name>A0A7S8C684_9HYPH</name>
<evidence type="ECO:0000313" key="1">
    <source>
        <dbReference type="EMBL" id="QPC44155.1"/>
    </source>
</evidence>
<reference evidence="1 2" key="1">
    <citation type="submission" date="2020-06" db="EMBL/GenBank/DDBJ databases">
        <title>Genome sequence of 2 isolates from Red Sea Mangroves.</title>
        <authorList>
            <person name="Sefrji F."/>
            <person name="Michoud G."/>
            <person name="Merlino G."/>
            <person name="Daffonchio D."/>
        </authorList>
    </citation>
    <scope>NUCLEOTIDE SEQUENCE [LARGE SCALE GENOMIC DNA]</scope>
    <source>
        <strain evidence="1 2">R1DC25</strain>
    </source>
</reference>
<organism evidence="1 2">
    <name type="scientific">Kaustia mangrovi</name>
    <dbReference type="NCBI Taxonomy" id="2593653"/>
    <lineage>
        <taxon>Bacteria</taxon>
        <taxon>Pseudomonadati</taxon>
        <taxon>Pseudomonadota</taxon>
        <taxon>Alphaproteobacteria</taxon>
        <taxon>Hyphomicrobiales</taxon>
        <taxon>Parvibaculaceae</taxon>
        <taxon>Kaustia</taxon>
    </lineage>
</organism>
<dbReference type="KEGG" id="kmn:HW532_16510"/>
<dbReference type="EMBL" id="CP058214">
    <property type="protein sequence ID" value="QPC44155.1"/>
    <property type="molecule type" value="Genomic_DNA"/>
</dbReference>
<dbReference type="Proteomes" id="UP000593594">
    <property type="component" value="Chromosome"/>
</dbReference>
<dbReference type="InterPro" id="IPR046184">
    <property type="entry name" value="DUF6212"/>
</dbReference>
<accession>A0A7S8C684</accession>
<keyword evidence="2" id="KW-1185">Reference proteome</keyword>
<dbReference type="Pfam" id="PF19717">
    <property type="entry name" value="DUF6212"/>
    <property type="match status" value="1"/>
</dbReference>
<dbReference type="AlphaFoldDB" id="A0A7S8C684"/>
<protein>
    <submittedName>
        <fullName evidence="1">Uncharacterized protein</fullName>
    </submittedName>
</protein>
<sequence length="508" mass="55112">MTALATRDLSVRSELPGEIALLKDPVLFAIGVDRSELPSTLLKAVRVFWFESADDGVASFIDEHGGRFEAREAPLCPLAVLADQSRAHGVHDLVEWLQARGSQHRPPVMEWDRGKEFDVAALLVRRTASALSATARRTVMANRELHALRRLNDDLQSRFAAVEAFVGRHGLQPFELAFSNEPVGDPSRPNVLSDASTDGISQILPVASSGVSAIGIHFEQAPRGRDAVLYAQLVTLEDMKVVDGWAVPVSDLVAGWNVLGLSRTLAGRRRTLELRLHINGGEDEPPLLSLGGLQPLEMFQVRSKASRAPLLKNSIAMQVWCGLPGVVLPSWANYLPAQSHHGEEESFREMPVTQGILELATHSNSDEVDFDFPAIMPLPDERAVGCHPPATGMTIGQLPAACPPQLMRLTASACIDNDNAMDVDFAIAIASDLGAARELLDEAREPGIGEAMSGWVHVTPGDVTPVNAFVAEQVDAWQNIYLATRMSEEGNNNYAWAKFRDLSALVSG</sequence>
<evidence type="ECO:0000313" key="2">
    <source>
        <dbReference type="Proteomes" id="UP000593594"/>
    </source>
</evidence>